<accession>G2JBM8</accession>
<evidence type="ECO:0000313" key="2">
    <source>
        <dbReference type="EMBL" id="CCD30182.1"/>
    </source>
</evidence>
<dbReference type="RefSeq" id="WP_006683242.1">
    <property type="nucleotide sequence ID" value="NZ_CAFB01000069.1"/>
</dbReference>
<keyword evidence="1" id="KW-1133">Transmembrane helix</keyword>
<dbReference type="AlphaFoldDB" id="G2JBM8"/>
<keyword evidence="1" id="KW-0812">Transmembrane</keyword>
<dbReference type="Pfam" id="PF14348">
    <property type="entry name" value="DtrJ-like"/>
    <property type="match status" value="1"/>
</dbReference>
<dbReference type="OrthoDB" id="9128627at2"/>
<keyword evidence="1" id="KW-0472">Membrane</keyword>
<dbReference type="eggNOG" id="COG0433">
    <property type="taxonomic scope" value="Bacteria"/>
</dbReference>
<comment type="caution">
    <text evidence="2">The sequence shown here is derived from an EMBL/GenBank/DDBJ whole genome shotgun (WGS) entry which is preliminary data.</text>
</comment>
<evidence type="ECO:0000256" key="1">
    <source>
        <dbReference type="SAM" id="Phobius"/>
    </source>
</evidence>
<dbReference type="Proteomes" id="UP000054051">
    <property type="component" value="Unassembled WGS sequence"/>
</dbReference>
<keyword evidence="3" id="KW-1185">Reference proteome</keyword>
<name>G2JBM8_9BURK</name>
<dbReference type="InterPro" id="IPR022266">
    <property type="entry name" value="DtrJ-like"/>
</dbReference>
<reference evidence="2 3" key="1">
    <citation type="submission" date="2011-08" db="EMBL/GenBank/DDBJ databases">
        <title>The genome of the obligate endobacterium of an arbuscular mycorrhizal fungus reveals an interphylum network of nutritional interactions.</title>
        <authorList>
            <person name="Ghignone S."/>
            <person name="Salvioli A."/>
            <person name="Anca I."/>
            <person name="Lumini E."/>
            <person name="Ortu G."/>
            <person name="Petiti L."/>
            <person name="Cruveiller S."/>
            <person name="Bianciotto V."/>
            <person name="Piffanelli P."/>
            <person name="Lanfranco L."/>
            <person name="Bonfante P."/>
        </authorList>
    </citation>
    <scope>NUCLEOTIDE SEQUENCE [LARGE SCALE GENOMIC DNA]</scope>
    <source>
        <strain evidence="2 3">BEG34</strain>
    </source>
</reference>
<evidence type="ECO:0000313" key="3">
    <source>
        <dbReference type="Proteomes" id="UP000054051"/>
    </source>
</evidence>
<dbReference type="EMBL" id="CAFB01000069">
    <property type="protein sequence ID" value="CCD30182.1"/>
    <property type="molecule type" value="Genomic_DNA"/>
</dbReference>
<feature type="transmembrane region" description="Helical" evidence="1">
    <location>
        <begin position="126"/>
        <end position="144"/>
    </location>
</feature>
<organism evidence="2 3">
    <name type="scientific">Candidatus Glomeribacter gigasporarum BEG34</name>
    <dbReference type="NCBI Taxonomy" id="1070319"/>
    <lineage>
        <taxon>Bacteria</taxon>
        <taxon>Pseudomonadati</taxon>
        <taxon>Pseudomonadota</taxon>
        <taxon>Betaproteobacteria</taxon>
        <taxon>Burkholderiales</taxon>
        <taxon>Burkholderiaceae</taxon>
        <taxon>Candidatus Glomeribacter</taxon>
    </lineage>
</organism>
<feature type="transmembrane region" description="Helical" evidence="1">
    <location>
        <begin position="165"/>
        <end position="183"/>
    </location>
</feature>
<feature type="transmembrane region" description="Helical" evidence="1">
    <location>
        <begin position="189"/>
        <end position="208"/>
    </location>
</feature>
<proteinExistence type="predicted"/>
<feature type="transmembrane region" description="Helical" evidence="1">
    <location>
        <begin position="9"/>
        <end position="28"/>
    </location>
</feature>
<protein>
    <submittedName>
        <fullName evidence="2">Putative type IV conjugative transfer system coupling factor</fullName>
    </submittedName>
</protein>
<gene>
    <name evidence="2" type="ORF">CAGGBEG34_40028</name>
</gene>
<sequence length="212" mass="24420">MKSIRPRRFWLLWLLLTELAVVVLLVPVDWIQQTRVHEIQRVEQRLGPDAPHRAMHTAHGWFQASLIRSGAYSALHHFLIPSEAERQRSKGLEYLEDGWFAWVEERLDVLMQLIDQLYVRVALLRLWWPCLLLAGLPALWEGWVMRCMKRTNFSHVSPVIHHYSVRGVLFLTSGLGMALLAPVPLEPMFMPAVLITACVLAGLALGHLQKRI</sequence>